<evidence type="ECO:0000313" key="2">
    <source>
        <dbReference type="EMBL" id="TWT90932.1"/>
    </source>
</evidence>
<dbReference type="AlphaFoldDB" id="A0A5C5ZTS2"/>
<proteinExistence type="predicted"/>
<protein>
    <submittedName>
        <fullName evidence="2">Uncharacterized protein</fullName>
    </submittedName>
</protein>
<dbReference type="RefSeq" id="WP_146398246.1">
    <property type="nucleotide sequence ID" value="NZ_SJPQ01000001.1"/>
</dbReference>
<dbReference type="OrthoDB" id="211632at2"/>
<evidence type="ECO:0000313" key="3">
    <source>
        <dbReference type="Proteomes" id="UP000315440"/>
    </source>
</evidence>
<comment type="caution">
    <text evidence="2">The sequence shown here is derived from an EMBL/GenBank/DDBJ whole genome shotgun (WGS) entry which is preliminary data.</text>
</comment>
<dbReference type="EMBL" id="SJPQ01000001">
    <property type="protein sequence ID" value="TWT90932.1"/>
    <property type="molecule type" value="Genomic_DNA"/>
</dbReference>
<name>A0A5C5ZTS2_9BACT</name>
<feature type="chain" id="PRO_5023053004" evidence="1">
    <location>
        <begin position="27"/>
        <end position="120"/>
    </location>
</feature>
<gene>
    <name evidence="2" type="ORF">Mal64_13310</name>
</gene>
<reference evidence="2 3" key="1">
    <citation type="submission" date="2019-02" db="EMBL/GenBank/DDBJ databases">
        <title>Deep-cultivation of Planctomycetes and their phenomic and genomic characterization uncovers novel biology.</title>
        <authorList>
            <person name="Wiegand S."/>
            <person name="Jogler M."/>
            <person name="Boedeker C."/>
            <person name="Pinto D."/>
            <person name="Vollmers J."/>
            <person name="Rivas-Marin E."/>
            <person name="Kohn T."/>
            <person name="Peeters S.H."/>
            <person name="Heuer A."/>
            <person name="Rast P."/>
            <person name="Oberbeckmann S."/>
            <person name="Bunk B."/>
            <person name="Jeske O."/>
            <person name="Meyerdierks A."/>
            <person name="Storesund J.E."/>
            <person name="Kallscheuer N."/>
            <person name="Luecker S."/>
            <person name="Lage O.M."/>
            <person name="Pohl T."/>
            <person name="Merkel B.J."/>
            <person name="Hornburger P."/>
            <person name="Mueller R.-W."/>
            <person name="Bruemmer F."/>
            <person name="Labrenz M."/>
            <person name="Spormann A.M."/>
            <person name="Op Den Camp H."/>
            <person name="Overmann J."/>
            <person name="Amann R."/>
            <person name="Jetten M.S.M."/>
            <person name="Mascher T."/>
            <person name="Medema M.H."/>
            <person name="Devos D.P."/>
            <person name="Kaster A.-K."/>
            <person name="Ovreas L."/>
            <person name="Rohde M."/>
            <person name="Galperin M.Y."/>
            <person name="Jogler C."/>
        </authorList>
    </citation>
    <scope>NUCLEOTIDE SEQUENCE [LARGE SCALE GENOMIC DNA]</scope>
    <source>
        <strain evidence="2 3">Mal64</strain>
    </source>
</reference>
<keyword evidence="1" id="KW-0732">Signal</keyword>
<sequence length="120" mass="12996" precursor="true">MRDLKSILAVAVVTAAVCSAAASAEAHNYMKPLYRASSYSWNGNYAHTQYGQPVAMVVPPTAQLQTNWGWGVGSSRVSRADHQFGRNYPGAIGGGGGYRTTPVWPQDTMQFGVYNVRGPW</sequence>
<feature type="signal peptide" evidence="1">
    <location>
        <begin position="1"/>
        <end position="26"/>
    </location>
</feature>
<evidence type="ECO:0000256" key="1">
    <source>
        <dbReference type="SAM" id="SignalP"/>
    </source>
</evidence>
<accession>A0A5C5ZTS2</accession>
<keyword evidence="3" id="KW-1185">Reference proteome</keyword>
<organism evidence="2 3">
    <name type="scientific">Pseudobythopirellula maris</name>
    <dbReference type="NCBI Taxonomy" id="2527991"/>
    <lineage>
        <taxon>Bacteria</taxon>
        <taxon>Pseudomonadati</taxon>
        <taxon>Planctomycetota</taxon>
        <taxon>Planctomycetia</taxon>
        <taxon>Pirellulales</taxon>
        <taxon>Lacipirellulaceae</taxon>
        <taxon>Pseudobythopirellula</taxon>
    </lineage>
</organism>
<dbReference type="Proteomes" id="UP000315440">
    <property type="component" value="Unassembled WGS sequence"/>
</dbReference>